<evidence type="ECO:0000313" key="2">
    <source>
        <dbReference type="Proteomes" id="UP000235145"/>
    </source>
</evidence>
<gene>
    <name evidence="1" type="ORF">LSAT_V11C600328310</name>
</gene>
<comment type="caution">
    <text evidence="1">The sequence shown here is derived from an EMBL/GenBank/DDBJ whole genome shotgun (WGS) entry which is preliminary data.</text>
</comment>
<dbReference type="AlphaFoldDB" id="A0A9R1V8V8"/>
<evidence type="ECO:0000313" key="1">
    <source>
        <dbReference type="EMBL" id="KAJ0200355.1"/>
    </source>
</evidence>
<sequence>MSGYINSALVLNTSIPASGRSLTITLQLSYHNQYTIISAIEIFEIVRDEAKTLLMKVLLKHFLEFEALKRILMNKSFAEIEPFISVGMVIYVFRNSIHGVELGMWDVTSSTVVCGVLDAIIWCIRFFYGMVDTYRVRLNSRTLLGMESNTPLY</sequence>
<proteinExistence type="predicted"/>
<dbReference type="Proteomes" id="UP000235145">
    <property type="component" value="Unassembled WGS sequence"/>
</dbReference>
<reference evidence="1 2" key="1">
    <citation type="journal article" date="2017" name="Nat. Commun.">
        <title>Genome assembly with in vitro proximity ligation data and whole-genome triplication in lettuce.</title>
        <authorList>
            <person name="Reyes-Chin-Wo S."/>
            <person name="Wang Z."/>
            <person name="Yang X."/>
            <person name="Kozik A."/>
            <person name="Arikit S."/>
            <person name="Song C."/>
            <person name="Xia L."/>
            <person name="Froenicke L."/>
            <person name="Lavelle D.O."/>
            <person name="Truco M.J."/>
            <person name="Xia R."/>
            <person name="Zhu S."/>
            <person name="Xu C."/>
            <person name="Xu H."/>
            <person name="Xu X."/>
            <person name="Cox K."/>
            <person name="Korf I."/>
            <person name="Meyers B.C."/>
            <person name="Michelmore R.W."/>
        </authorList>
    </citation>
    <scope>NUCLEOTIDE SEQUENCE [LARGE SCALE GENOMIC DNA]</scope>
    <source>
        <strain evidence="2">cv. Salinas</strain>
        <tissue evidence="1">Seedlings</tissue>
    </source>
</reference>
<keyword evidence="2" id="KW-1185">Reference proteome</keyword>
<dbReference type="EMBL" id="NBSK02000006">
    <property type="protein sequence ID" value="KAJ0200355.1"/>
    <property type="molecule type" value="Genomic_DNA"/>
</dbReference>
<organism evidence="1 2">
    <name type="scientific">Lactuca sativa</name>
    <name type="common">Garden lettuce</name>
    <dbReference type="NCBI Taxonomy" id="4236"/>
    <lineage>
        <taxon>Eukaryota</taxon>
        <taxon>Viridiplantae</taxon>
        <taxon>Streptophyta</taxon>
        <taxon>Embryophyta</taxon>
        <taxon>Tracheophyta</taxon>
        <taxon>Spermatophyta</taxon>
        <taxon>Magnoliopsida</taxon>
        <taxon>eudicotyledons</taxon>
        <taxon>Gunneridae</taxon>
        <taxon>Pentapetalae</taxon>
        <taxon>asterids</taxon>
        <taxon>campanulids</taxon>
        <taxon>Asterales</taxon>
        <taxon>Asteraceae</taxon>
        <taxon>Cichorioideae</taxon>
        <taxon>Cichorieae</taxon>
        <taxon>Lactucinae</taxon>
        <taxon>Lactuca</taxon>
    </lineage>
</organism>
<name>A0A9R1V8V8_LACSA</name>
<accession>A0A9R1V8V8</accession>
<protein>
    <submittedName>
        <fullName evidence="1">Uncharacterized protein</fullName>
    </submittedName>
</protein>